<organism evidence="2 3">
    <name type="scientific">Araneus ventricosus</name>
    <name type="common">Orbweaver spider</name>
    <name type="synonym">Epeira ventricosa</name>
    <dbReference type="NCBI Taxonomy" id="182803"/>
    <lineage>
        <taxon>Eukaryota</taxon>
        <taxon>Metazoa</taxon>
        <taxon>Ecdysozoa</taxon>
        <taxon>Arthropoda</taxon>
        <taxon>Chelicerata</taxon>
        <taxon>Arachnida</taxon>
        <taxon>Araneae</taxon>
        <taxon>Araneomorphae</taxon>
        <taxon>Entelegynae</taxon>
        <taxon>Araneoidea</taxon>
        <taxon>Araneidae</taxon>
        <taxon>Araneus</taxon>
    </lineage>
</organism>
<protein>
    <submittedName>
        <fullName evidence="2">Uncharacterized protein</fullName>
    </submittedName>
</protein>
<evidence type="ECO:0000313" key="3">
    <source>
        <dbReference type="Proteomes" id="UP000499080"/>
    </source>
</evidence>
<evidence type="ECO:0000256" key="1">
    <source>
        <dbReference type="SAM" id="MobiDB-lite"/>
    </source>
</evidence>
<evidence type="ECO:0000313" key="2">
    <source>
        <dbReference type="EMBL" id="GBL76742.1"/>
    </source>
</evidence>
<name>A0A4Y2AAA9_ARAVE</name>
<comment type="caution">
    <text evidence="2">The sequence shown here is derived from an EMBL/GenBank/DDBJ whole genome shotgun (WGS) entry which is preliminary data.</text>
</comment>
<gene>
    <name evidence="2" type="ORF">AVEN_53420_1</name>
</gene>
<feature type="compositionally biased region" description="Basic and acidic residues" evidence="1">
    <location>
        <begin position="80"/>
        <end position="99"/>
    </location>
</feature>
<feature type="region of interest" description="Disordered" evidence="1">
    <location>
        <begin position="53"/>
        <end position="99"/>
    </location>
</feature>
<dbReference type="EMBL" id="BGPR01000010">
    <property type="protein sequence ID" value="GBL76742.1"/>
    <property type="molecule type" value="Genomic_DNA"/>
</dbReference>
<accession>A0A4Y2AAA9</accession>
<sequence>MEATTKRVSPSFSFEKILSTFCPSELSKSSRIFIQSTGGSMATKLPQVSAELRSIMPPPDKQREDYNKSIPPRTIKHRSPHTERTGEEEIIKQTHKQEKNIEQTCRALRVQHNSELSEHNEKKKRE</sequence>
<dbReference type="AlphaFoldDB" id="A0A4Y2AAA9"/>
<dbReference type="Proteomes" id="UP000499080">
    <property type="component" value="Unassembled WGS sequence"/>
</dbReference>
<reference evidence="2 3" key="1">
    <citation type="journal article" date="2019" name="Sci. Rep.">
        <title>Orb-weaving spider Araneus ventricosus genome elucidates the spidroin gene catalogue.</title>
        <authorList>
            <person name="Kono N."/>
            <person name="Nakamura H."/>
            <person name="Ohtoshi R."/>
            <person name="Moran D.A.P."/>
            <person name="Shinohara A."/>
            <person name="Yoshida Y."/>
            <person name="Fujiwara M."/>
            <person name="Mori M."/>
            <person name="Tomita M."/>
            <person name="Arakawa K."/>
        </authorList>
    </citation>
    <scope>NUCLEOTIDE SEQUENCE [LARGE SCALE GENOMIC DNA]</scope>
</reference>
<proteinExistence type="predicted"/>
<keyword evidence="3" id="KW-1185">Reference proteome</keyword>